<dbReference type="Gene3D" id="2.60.34.10">
    <property type="entry name" value="Substrate Binding Domain Of DNAk, Chain A, domain 1"/>
    <property type="match status" value="1"/>
</dbReference>
<evidence type="ECO:0000313" key="5">
    <source>
        <dbReference type="EMBL" id="KAA0196206.1"/>
    </source>
</evidence>
<feature type="compositionally biased region" description="Low complexity" evidence="4">
    <location>
        <begin position="555"/>
        <end position="566"/>
    </location>
</feature>
<dbReference type="InterPro" id="IPR029048">
    <property type="entry name" value="HSP70_C_sf"/>
</dbReference>
<dbReference type="FunFam" id="3.90.640.10:FF:000004">
    <property type="entry name" value="Heat shock 70 kDa protein 4"/>
    <property type="match status" value="1"/>
</dbReference>
<dbReference type="Gene3D" id="1.20.1270.10">
    <property type="match status" value="1"/>
</dbReference>
<name>A0A8E0RXA7_9TREM</name>
<dbReference type="SUPFAM" id="SSF100920">
    <property type="entry name" value="Heat shock protein 70kD (HSP70), peptide-binding domain"/>
    <property type="match status" value="1"/>
</dbReference>
<dbReference type="PRINTS" id="PR00301">
    <property type="entry name" value="HEATSHOCK70"/>
</dbReference>
<dbReference type="PANTHER" id="PTHR45639">
    <property type="entry name" value="HSC70CB, ISOFORM G-RELATED"/>
    <property type="match status" value="1"/>
</dbReference>
<keyword evidence="2" id="KW-0547">Nucleotide-binding</keyword>
<feature type="compositionally biased region" description="Polar residues" evidence="4">
    <location>
        <begin position="522"/>
        <end position="533"/>
    </location>
</feature>
<dbReference type="SUPFAM" id="SSF100934">
    <property type="entry name" value="Heat shock protein 70kD (HSP70), C-terminal subdomain"/>
    <property type="match status" value="2"/>
</dbReference>
<dbReference type="PANTHER" id="PTHR45639:SF4">
    <property type="entry name" value="HSC70CB, ISOFORM G"/>
    <property type="match status" value="1"/>
</dbReference>
<dbReference type="Proteomes" id="UP000728185">
    <property type="component" value="Unassembled WGS sequence"/>
</dbReference>
<comment type="similarity">
    <text evidence="1">Belongs to the heat shock protein 70 family.</text>
</comment>
<dbReference type="FunFam" id="3.30.420.40:FF:000171">
    <property type="entry name" value="Heat shock 70 kDa protein 4"/>
    <property type="match status" value="2"/>
</dbReference>
<keyword evidence="3" id="KW-0067">ATP-binding</keyword>
<dbReference type="Gene3D" id="3.30.30.30">
    <property type="match status" value="1"/>
</dbReference>
<dbReference type="GO" id="GO:0140662">
    <property type="term" value="F:ATP-dependent protein folding chaperone"/>
    <property type="evidence" value="ECO:0007669"/>
    <property type="project" value="InterPro"/>
</dbReference>
<dbReference type="AlphaFoldDB" id="A0A8E0RXA7"/>
<protein>
    <submittedName>
        <fullName evidence="5">Heat shock 70 kDa protein 4</fullName>
    </submittedName>
</protein>
<dbReference type="PROSITE" id="PS01036">
    <property type="entry name" value="HSP70_3"/>
    <property type="match status" value="1"/>
</dbReference>
<evidence type="ECO:0000256" key="3">
    <source>
        <dbReference type="ARBA" id="ARBA00022840"/>
    </source>
</evidence>
<dbReference type="Gene3D" id="3.90.640.10">
    <property type="entry name" value="Actin, Chain A, domain 4"/>
    <property type="match status" value="1"/>
</dbReference>
<feature type="region of interest" description="Disordered" evidence="4">
    <location>
        <begin position="521"/>
        <end position="566"/>
    </location>
</feature>
<proteinExistence type="inferred from homology"/>
<sequence>MAISVVGFDIGCLTSYIAVARGGGIETITNEYSERQTPRLIGTAAKLQHVTNVRNTVVEFLPLIGKKMSDASVVKERSRLLYPIEEAPDGRVMIKVHYNDGVYAFTPEQIVSMQLTKLKTITESVLASKVVDVVINVPTYLTDCERRAMLDASRIAGLNCVKLVNDTTAIGTAYGLYKVDLPAADQPPRNVAFVSVGYHSTQIAIGAFNSGKLKILSTACDPHLGGRDFDEVIFEKMAQEFESKYRLKISDHPKAVVRLLLECEKVKKAMSANSQELPVNIECLLNDRDLCSKIKRADFEEYSSVLLSRFEQVLKRCLALSKLRTTDIHSVELVGGTTRIPALKTLVTSVFGQDGRTTLNADEAVARGCALQAAICSPAYRVREFSVTEVCPYGITLVWDKEDSGDQAMTVAPENDGGFVIDNKDTSLEVFPLMHPVPSSRRLCFNRRGPFSLEARYTHPEDLPNQNALIGIFKVHGLSCKPGEICKVRVKVRVNAHGIFAVSQAEVAEEYEKEVEIEVPDDTSNVKPDNTASKPMEVETPNNGDVTTTPTQPSAAANEANETAGANKKLATKKTIVKKRAVRYKDLPVDANIMQFSPRQLSEFCEIEGKLYEQDELEQKRAHAKNAVEEYVYEMRNKLAESLQHYATDKENSDMSRVLNETEDWLYGDGEDLHRQAYVDRLNAMRILGDRIENRAYEHKNRGPAVESFERSIVSIRKVIDSAAEGEDTYSHLTEDQLKQLQQSLDQSEHWLRDQMRAQSAKSLTDDPVLKTADIVSKHQVMESVCRPIINTPKPAPPPLAPSSPQMPTENATQNNAETNHPAPDDVNLKGKAAKTVSEDKTESMDVD</sequence>
<evidence type="ECO:0000313" key="6">
    <source>
        <dbReference type="Proteomes" id="UP000728185"/>
    </source>
</evidence>
<feature type="compositionally biased region" description="Basic and acidic residues" evidence="4">
    <location>
        <begin position="837"/>
        <end position="848"/>
    </location>
</feature>
<dbReference type="InterPro" id="IPR013126">
    <property type="entry name" value="Hsp_70_fam"/>
</dbReference>
<dbReference type="EMBL" id="LUCM01003190">
    <property type="protein sequence ID" value="KAA0196206.1"/>
    <property type="molecule type" value="Genomic_DNA"/>
</dbReference>
<dbReference type="InterPro" id="IPR018181">
    <property type="entry name" value="Heat_shock_70_CS"/>
</dbReference>
<keyword evidence="6" id="KW-1185">Reference proteome</keyword>
<organism evidence="5 6">
    <name type="scientific">Fasciolopsis buskii</name>
    <dbReference type="NCBI Taxonomy" id="27845"/>
    <lineage>
        <taxon>Eukaryota</taxon>
        <taxon>Metazoa</taxon>
        <taxon>Spiralia</taxon>
        <taxon>Lophotrochozoa</taxon>
        <taxon>Platyhelminthes</taxon>
        <taxon>Trematoda</taxon>
        <taxon>Digenea</taxon>
        <taxon>Plagiorchiida</taxon>
        <taxon>Echinostomata</taxon>
        <taxon>Echinostomatoidea</taxon>
        <taxon>Fasciolidae</taxon>
        <taxon>Fasciolopsis</taxon>
    </lineage>
</organism>
<dbReference type="SUPFAM" id="SSF53067">
    <property type="entry name" value="Actin-like ATPase domain"/>
    <property type="match status" value="2"/>
</dbReference>
<dbReference type="GO" id="GO:0005524">
    <property type="term" value="F:ATP binding"/>
    <property type="evidence" value="ECO:0007669"/>
    <property type="project" value="UniProtKB-KW"/>
</dbReference>
<feature type="compositionally biased region" description="Polar residues" evidence="4">
    <location>
        <begin position="540"/>
        <end position="554"/>
    </location>
</feature>
<dbReference type="GO" id="GO:0005829">
    <property type="term" value="C:cytosol"/>
    <property type="evidence" value="ECO:0007669"/>
    <property type="project" value="TreeGrafter"/>
</dbReference>
<feature type="compositionally biased region" description="Low complexity" evidence="4">
    <location>
        <begin position="803"/>
        <end position="820"/>
    </location>
</feature>
<dbReference type="Gene3D" id="3.30.420.40">
    <property type="match status" value="2"/>
</dbReference>
<keyword evidence="5" id="KW-0346">Stress response</keyword>
<evidence type="ECO:0000256" key="2">
    <source>
        <dbReference type="ARBA" id="ARBA00022741"/>
    </source>
</evidence>
<dbReference type="GO" id="GO:0005634">
    <property type="term" value="C:nucleus"/>
    <property type="evidence" value="ECO:0007669"/>
    <property type="project" value="TreeGrafter"/>
</dbReference>
<reference evidence="5" key="1">
    <citation type="submission" date="2019-05" db="EMBL/GenBank/DDBJ databases">
        <title>Annotation for the trematode Fasciolopsis buski.</title>
        <authorList>
            <person name="Choi Y.-J."/>
        </authorList>
    </citation>
    <scope>NUCLEOTIDE SEQUENCE</scope>
    <source>
        <strain evidence="5">HT</strain>
        <tissue evidence="5">Whole worm</tissue>
    </source>
</reference>
<dbReference type="InterPro" id="IPR043129">
    <property type="entry name" value="ATPase_NBD"/>
</dbReference>
<dbReference type="Pfam" id="PF00012">
    <property type="entry name" value="HSP70"/>
    <property type="match status" value="1"/>
</dbReference>
<evidence type="ECO:0000256" key="4">
    <source>
        <dbReference type="SAM" id="MobiDB-lite"/>
    </source>
</evidence>
<evidence type="ECO:0000256" key="1">
    <source>
        <dbReference type="ARBA" id="ARBA00007381"/>
    </source>
</evidence>
<feature type="region of interest" description="Disordered" evidence="4">
    <location>
        <begin position="789"/>
        <end position="848"/>
    </location>
</feature>
<dbReference type="FunFam" id="1.20.1270.10:FF:000002">
    <property type="entry name" value="Heat shock 70 kDa protein 4"/>
    <property type="match status" value="1"/>
</dbReference>
<gene>
    <name evidence="5" type="ORF">FBUS_07454</name>
</gene>
<comment type="caution">
    <text evidence="5">The sequence shown here is derived from an EMBL/GenBank/DDBJ whole genome shotgun (WGS) entry which is preliminary data.</text>
</comment>
<accession>A0A8E0RXA7</accession>
<dbReference type="InterPro" id="IPR029047">
    <property type="entry name" value="HSP70_peptide-bd_sf"/>
</dbReference>
<dbReference type="OrthoDB" id="434160at2759"/>